<sequence length="327" mass="37350">MLTRSFLLFILLLMVAGCTKETEIKLDKTEPLIVIDARISDLQGPYYVRVTRSTNEIASVPHWWKSSDDTALAVKGAQVIIWDDMGVSDTLKPSVYRNPPRFNYFMLNGKLDSFKQDYQNEFLTNDLGYYETTKMQGIAGHTYHLKVVVDNKEYQASAYMPFVPALDSAVLKGPIASASWDKYTLPFVYFKEPQQETNYYLLQHNNIGDYPHDNPYGSRVLSTRTPFYVIDDKTLPPYVNGQVVWETESTHNPFGYHQNYIMPGEAVQVRLSSLTKEAYDYYRVLTSQFEDDGNVYKPMPASAKGNFSNNALGLFYATSVSYKLILP</sequence>
<dbReference type="STRING" id="1703345.A3860_08480"/>
<proteinExistence type="predicted"/>
<dbReference type="PROSITE" id="PS51257">
    <property type="entry name" value="PROKAR_LIPOPROTEIN"/>
    <property type="match status" value="1"/>
</dbReference>
<dbReference type="Pfam" id="PF14054">
    <property type="entry name" value="DUF4249"/>
    <property type="match status" value="1"/>
</dbReference>
<dbReference type="EMBL" id="LVYD01000113">
    <property type="protein sequence ID" value="OQP57658.1"/>
    <property type="molecule type" value="Genomic_DNA"/>
</dbReference>
<dbReference type="RefSeq" id="WP_158085477.1">
    <property type="nucleotide sequence ID" value="NZ_LVYD01000113.1"/>
</dbReference>
<keyword evidence="2" id="KW-1185">Reference proteome</keyword>
<evidence type="ECO:0008006" key="3">
    <source>
        <dbReference type="Google" id="ProtNLM"/>
    </source>
</evidence>
<dbReference type="Proteomes" id="UP000192796">
    <property type="component" value="Unassembled WGS sequence"/>
</dbReference>
<reference evidence="1 2" key="1">
    <citation type="submission" date="2016-03" db="EMBL/GenBank/DDBJ databases">
        <title>Niastella vici sp. nov., isolated from farmland soil.</title>
        <authorList>
            <person name="Chen L."/>
            <person name="Wang D."/>
            <person name="Yang S."/>
            <person name="Wang G."/>
        </authorList>
    </citation>
    <scope>NUCLEOTIDE SEQUENCE [LARGE SCALE GENOMIC DNA]</scope>
    <source>
        <strain evidence="1 2">DJ57</strain>
    </source>
</reference>
<organism evidence="1 2">
    <name type="scientific">Niastella vici</name>
    <dbReference type="NCBI Taxonomy" id="1703345"/>
    <lineage>
        <taxon>Bacteria</taxon>
        <taxon>Pseudomonadati</taxon>
        <taxon>Bacteroidota</taxon>
        <taxon>Chitinophagia</taxon>
        <taxon>Chitinophagales</taxon>
        <taxon>Chitinophagaceae</taxon>
        <taxon>Niastella</taxon>
    </lineage>
</organism>
<evidence type="ECO:0000313" key="2">
    <source>
        <dbReference type="Proteomes" id="UP000192796"/>
    </source>
</evidence>
<dbReference type="AlphaFoldDB" id="A0A1V9FH10"/>
<accession>A0A1V9FH10</accession>
<name>A0A1V9FH10_9BACT</name>
<comment type="caution">
    <text evidence="1">The sequence shown here is derived from an EMBL/GenBank/DDBJ whole genome shotgun (WGS) entry which is preliminary data.</text>
</comment>
<evidence type="ECO:0000313" key="1">
    <source>
        <dbReference type="EMBL" id="OQP57658.1"/>
    </source>
</evidence>
<dbReference type="OrthoDB" id="637707at2"/>
<dbReference type="InterPro" id="IPR025345">
    <property type="entry name" value="DUF4249"/>
</dbReference>
<protein>
    <recommendedName>
        <fullName evidence="3">DUF4249 domain-containing protein</fullName>
    </recommendedName>
</protein>
<gene>
    <name evidence="1" type="ORF">A3860_08480</name>
</gene>